<feature type="region of interest" description="Disordered" evidence="1">
    <location>
        <begin position="216"/>
        <end position="273"/>
    </location>
</feature>
<name>A0A1Y1WB86_9FUNG</name>
<protein>
    <submittedName>
        <fullName evidence="2">Uncharacterized protein</fullName>
    </submittedName>
</protein>
<organism evidence="2 3">
    <name type="scientific">Linderina pennispora</name>
    <dbReference type="NCBI Taxonomy" id="61395"/>
    <lineage>
        <taxon>Eukaryota</taxon>
        <taxon>Fungi</taxon>
        <taxon>Fungi incertae sedis</taxon>
        <taxon>Zoopagomycota</taxon>
        <taxon>Kickxellomycotina</taxon>
        <taxon>Kickxellomycetes</taxon>
        <taxon>Kickxellales</taxon>
        <taxon>Kickxellaceae</taxon>
        <taxon>Linderina</taxon>
    </lineage>
</organism>
<dbReference type="EMBL" id="MCFD01000005">
    <property type="protein sequence ID" value="ORX70800.1"/>
    <property type="molecule type" value="Genomic_DNA"/>
</dbReference>
<proteinExistence type="predicted"/>
<reference evidence="2 3" key="1">
    <citation type="submission" date="2016-07" db="EMBL/GenBank/DDBJ databases">
        <title>Pervasive Adenine N6-methylation of Active Genes in Fungi.</title>
        <authorList>
            <consortium name="DOE Joint Genome Institute"/>
            <person name="Mondo S.J."/>
            <person name="Dannebaum R.O."/>
            <person name="Kuo R.C."/>
            <person name="Labutti K."/>
            <person name="Haridas S."/>
            <person name="Kuo A."/>
            <person name="Salamov A."/>
            <person name="Ahrendt S.R."/>
            <person name="Lipzen A."/>
            <person name="Sullivan W."/>
            <person name="Andreopoulos W.B."/>
            <person name="Clum A."/>
            <person name="Lindquist E."/>
            <person name="Daum C."/>
            <person name="Ramamoorthy G.K."/>
            <person name="Gryganskyi A."/>
            <person name="Culley D."/>
            <person name="Magnuson J.K."/>
            <person name="James T.Y."/>
            <person name="O'Malley M.A."/>
            <person name="Stajich J.E."/>
            <person name="Spatafora J.W."/>
            <person name="Visel A."/>
            <person name="Grigoriev I.V."/>
        </authorList>
    </citation>
    <scope>NUCLEOTIDE SEQUENCE [LARGE SCALE GENOMIC DNA]</scope>
    <source>
        <strain evidence="2 3">ATCC 12442</strain>
    </source>
</reference>
<feature type="compositionally biased region" description="Basic residues" evidence="1">
    <location>
        <begin position="234"/>
        <end position="243"/>
    </location>
</feature>
<evidence type="ECO:0000256" key="1">
    <source>
        <dbReference type="SAM" id="MobiDB-lite"/>
    </source>
</evidence>
<dbReference type="RefSeq" id="XP_040744379.1">
    <property type="nucleotide sequence ID" value="XM_040883434.1"/>
</dbReference>
<evidence type="ECO:0000313" key="2">
    <source>
        <dbReference type="EMBL" id="ORX70800.1"/>
    </source>
</evidence>
<evidence type="ECO:0000313" key="3">
    <source>
        <dbReference type="Proteomes" id="UP000193922"/>
    </source>
</evidence>
<dbReference type="Proteomes" id="UP000193922">
    <property type="component" value="Unassembled WGS sequence"/>
</dbReference>
<comment type="caution">
    <text evidence="2">The sequence shown here is derived from an EMBL/GenBank/DDBJ whole genome shotgun (WGS) entry which is preliminary data.</text>
</comment>
<gene>
    <name evidence="2" type="ORF">DL89DRAFT_140717</name>
</gene>
<keyword evidence="3" id="KW-1185">Reference proteome</keyword>
<accession>A0A1Y1WB86</accession>
<sequence length="273" mass="30495">MVAPCCPGPIPGCGGGMSLCGRRVMRDPLATAAGAASVCRAGFRDRIPRLSARLSSLWWSGRADPLPIDVARLCALVSLRVFAEVIHKRVRWVSGAGDDPAVLQIRHRHVPHIMISLRSCLDLDLAMVGRHHDARLGVWQDPEVPHMPPLVATGCLEPRRRVLPHVRANHSARYRLNNQRLWLTRDIRRLSAGLDRNTGRCALLPRLLPPHWFQSEHRRSGVQGSASAGPLHPHQTRRSHCHSHPPPLPRDHGQAPSHHGPRFHQPSPEHRQR</sequence>
<dbReference type="AlphaFoldDB" id="A0A1Y1WB86"/>
<dbReference type="GeneID" id="63800082"/>